<evidence type="ECO:0000313" key="12">
    <source>
        <dbReference type="EMBL" id="KEZ78873.1"/>
    </source>
</evidence>
<dbReference type="HAMAP" id="MF_00135">
    <property type="entry name" value="PRAI"/>
    <property type="match status" value="1"/>
</dbReference>
<comment type="catalytic activity">
    <reaction evidence="1 10">
        <text>N-(5-phospho-beta-D-ribosyl)anthranilate = 1-(2-carboxyphenylamino)-1-deoxy-D-ribulose 5-phosphate</text>
        <dbReference type="Rhea" id="RHEA:21540"/>
        <dbReference type="ChEBI" id="CHEBI:18277"/>
        <dbReference type="ChEBI" id="CHEBI:58613"/>
        <dbReference type="EC" id="5.3.1.24"/>
    </reaction>
</comment>
<dbReference type="EC" id="5.3.1.24" evidence="4 10"/>
<reference evidence="12 13" key="1">
    <citation type="submission" date="2013-03" db="EMBL/GenBank/DDBJ databases">
        <title>Salinisphaera hydrothermalis C41B8 Genome Sequencing.</title>
        <authorList>
            <person name="Li C."/>
            <person name="Lai Q."/>
            <person name="Shao Z."/>
        </authorList>
    </citation>
    <scope>NUCLEOTIDE SEQUENCE [LARGE SCALE GENOMIC DNA]</scope>
    <source>
        <strain evidence="12 13">C41B8</strain>
    </source>
</reference>
<comment type="pathway">
    <text evidence="2 10">Amino-acid biosynthesis; L-tryptophan biosynthesis; L-tryptophan from chorismate: step 3/5.</text>
</comment>
<keyword evidence="6 10" id="KW-0028">Amino-acid biosynthesis</keyword>
<name>A0A084IQ89_SALHC</name>
<dbReference type="SUPFAM" id="SSF51366">
    <property type="entry name" value="Ribulose-phoshate binding barrel"/>
    <property type="match status" value="1"/>
</dbReference>
<evidence type="ECO:0000256" key="8">
    <source>
        <dbReference type="ARBA" id="ARBA00023141"/>
    </source>
</evidence>
<comment type="caution">
    <text evidence="12">The sequence shown here is derived from an EMBL/GenBank/DDBJ whole genome shotgun (WGS) entry which is preliminary data.</text>
</comment>
<dbReference type="Gene3D" id="3.20.20.70">
    <property type="entry name" value="Aldolase class I"/>
    <property type="match status" value="1"/>
</dbReference>
<dbReference type="PANTHER" id="PTHR42894">
    <property type="entry name" value="N-(5'-PHOSPHORIBOSYL)ANTHRANILATE ISOMERASE"/>
    <property type="match status" value="1"/>
</dbReference>
<dbReference type="FunFam" id="3.20.20.70:FF:000075">
    <property type="entry name" value="Tryptophan biosynthesis protein TRP1"/>
    <property type="match status" value="1"/>
</dbReference>
<dbReference type="CDD" id="cd00405">
    <property type="entry name" value="PRAI"/>
    <property type="match status" value="1"/>
</dbReference>
<dbReference type="InterPro" id="IPR011060">
    <property type="entry name" value="RibuloseP-bd_barrel"/>
</dbReference>
<evidence type="ECO:0000256" key="6">
    <source>
        <dbReference type="ARBA" id="ARBA00022605"/>
    </source>
</evidence>
<dbReference type="STRING" id="1304275.C41B8_02047"/>
<evidence type="ECO:0000313" key="13">
    <source>
        <dbReference type="Proteomes" id="UP000028302"/>
    </source>
</evidence>
<evidence type="ECO:0000256" key="3">
    <source>
        <dbReference type="ARBA" id="ARBA00007571"/>
    </source>
</evidence>
<evidence type="ECO:0000259" key="11">
    <source>
        <dbReference type="Pfam" id="PF00697"/>
    </source>
</evidence>
<evidence type="ECO:0000256" key="9">
    <source>
        <dbReference type="ARBA" id="ARBA00023235"/>
    </source>
</evidence>
<dbReference type="PATRIC" id="fig|1304275.5.peg.414"/>
<dbReference type="InterPro" id="IPR013785">
    <property type="entry name" value="Aldolase_TIM"/>
</dbReference>
<evidence type="ECO:0000256" key="7">
    <source>
        <dbReference type="ARBA" id="ARBA00022822"/>
    </source>
</evidence>
<dbReference type="GO" id="GO:0000162">
    <property type="term" value="P:L-tryptophan biosynthetic process"/>
    <property type="evidence" value="ECO:0007669"/>
    <property type="project" value="UniProtKB-UniRule"/>
</dbReference>
<evidence type="ECO:0000256" key="10">
    <source>
        <dbReference type="HAMAP-Rule" id="MF_00135"/>
    </source>
</evidence>
<dbReference type="UniPathway" id="UPA00035">
    <property type="reaction ID" value="UER00042"/>
</dbReference>
<dbReference type="EMBL" id="APNK01000002">
    <property type="protein sequence ID" value="KEZ78873.1"/>
    <property type="molecule type" value="Genomic_DNA"/>
</dbReference>
<keyword evidence="7 10" id="KW-0822">Tryptophan biosynthesis</keyword>
<dbReference type="GO" id="GO:0004640">
    <property type="term" value="F:phosphoribosylanthranilate isomerase activity"/>
    <property type="evidence" value="ECO:0007669"/>
    <property type="project" value="UniProtKB-UniRule"/>
</dbReference>
<keyword evidence="8 10" id="KW-0057">Aromatic amino acid biosynthesis</keyword>
<dbReference type="InterPro" id="IPR001240">
    <property type="entry name" value="PRAI_dom"/>
</dbReference>
<sequence>MNRVRTKICGVTSPADARAAAAAGADAVGLVFAERSTRRVTTECAAEIAAALPPFVSRVALFMDNDAREIADVLDAVPLDFLQFHGAEPASFCNGFDRPYIKAVPMGEPGVRLTDWAERYPRASAFLLDANRVGEAGGQGQAFDWRIAVEAIDRPIVIAGGLDPDNVGAAIARFSPYAVDVSSGVESAPGRKCSERMRAFVNAATEMGKA</sequence>
<evidence type="ECO:0000256" key="5">
    <source>
        <dbReference type="ARBA" id="ARBA00022272"/>
    </source>
</evidence>
<organism evidence="12 13">
    <name type="scientific">Salinisphaera hydrothermalis (strain C41B8)</name>
    <dbReference type="NCBI Taxonomy" id="1304275"/>
    <lineage>
        <taxon>Bacteria</taxon>
        <taxon>Pseudomonadati</taxon>
        <taxon>Pseudomonadota</taxon>
        <taxon>Gammaproteobacteria</taxon>
        <taxon>Salinisphaerales</taxon>
        <taxon>Salinisphaeraceae</taxon>
        <taxon>Salinisphaera</taxon>
    </lineage>
</organism>
<dbReference type="eggNOG" id="COG0135">
    <property type="taxonomic scope" value="Bacteria"/>
</dbReference>
<accession>A0A084IQ89</accession>
<proteinExistence type="inferred from homology"/>
<keyword evidence="9 10" id="KW-0413">Isomerase</keyword>
<dbReference type="Pfam" id="PF00697">
    <property type="entry name" value="PRAI"/>
    <property type="match status" value="1"/>
</dbReference>
<evidence type="ECO:0000256" key="1">
    <source>
        <dbReference type="ARBA" id="ARBA00001164"/>
    </source>
</evidence>
<dbReference type="Proteomes" id="UP000028302">
    <property type="component" value="Unassembled WGS sequence"/>
</dbReference>
<evidence type="ECO:0000256" key="4">
    <source>
        <dbReference type="ARBA" id="ARBA00012572"/>
    </source>
</evidence>
<dbReference type="PANTHER" id="PTHR42894:SF1">
    <property type="entry name" value="N-(5'-PHOSPHORIBOSYL)ANTHRANILATE ISOMERASE"/>
    <property type="match status" value="1"/>
</dbReference>
<dbReference type="AlphaFoldDB" id="A0A084IQ89"/>
<evidence type="ECO:0000256" key="2">
    <source>
        <dbReference type="ARBA" id="ARBA00004664"/>
    </source>
</evidence>
<feature type="domain" description="N-(5'phosphoribosyl) anthranilate isomerase (PRAI)" evidence="11">
    <location>
        <begin position="7"/>
        <end position="202"/>
    </location>
</feature>
<comment type="similarity">
    <text evidence="3 10">Belongs to the TrpF family.</text>
</comment>
<gene>
    <name evidence="10" type="primary">trpF</name>
    <name evidence="12" type="ORF">C41B8_02047</name>
</gene>
<protein>
    <recommendedName>
        <fullName evidence="5 10">N-(5'-phosphoribosyl)anthranilate isomerase</fullName>
        <shortName evidence="10">PRAI</shortName>
        <ecNumber evidence="4 10">5.3.1.24</ecNumber>
    </recommendedName>
</protein>
<dbReference type="InterPro" id="IPR044643">
    <property type="entry name" value="TrpF_fam"/>
</dbReference>
<dbReference type="NCBIfam" id="NF002298">
    <property type="entry name" value="PRK01222.1-4"/>
    <property type="match status" value="1"/>
</dbReference>
<keyword evidence="13" id="KW-1185">Reference proteome</keyword>